<dbReference type="InterPro" id="IPR038885">
    <property type="entry name" value="PLB1"/>
</dbReference>
<dbReference type="PANTHER" id="PTHR21325">
    <property type="entry name" value="PHOSPHOLIPASE B, PLB1"/>
    <property type="match status" value="1"/>
</dbReference>
<proteinExistence type="predicted"/>
<keyword evidence="1" id="KW-0732">Signal</keyword>
<feature type="chain" id="PRO_5034064380" evidence="1">
    <location>
        <begin position="25"/>
        <end position="384"/>
    </location>
</feature>
<feature type="signal peptide" evidence="1">
    <location>
        <begin position="1"/>
        <end position="24"/>
    </location>
</feature>
<dbReference type="InterPro" id="IPR036514">
    <property type="entry name" value="SGNH_hydro_sf"/>
</dbReference>
<dbReference type="Proteomes" id="UP000646827">
    <property type="component" value="Unassembled WGS sequence"/>
</dbReference>
<dbReference type="GO" id="GO:0006644">
    <property type="term" value="P:phospholipid metabolic process"/>
    <property type="evidence" value="ECO:0007669"/>
    <property type="project" value="TreeGrafter"/>
</dbReference>
<sequence length="384" mass="42481">MLQNKIIASLMVALTASMQFTVNAQQFASSISECPKLPGRTSPPTNPRDLRPDDIKVIAAMGDSIMAGFALEGVNDGKGGSSILNISSITEYRGQSWGIGGDDNAITIGNFVNHYNSSVEGRSKGSHLATICHGGLCLDAFRNQKKDVLNAALSGGLAMNLKDELDYLIPRMKKLPNINFETDWKLITIQIGSNDQCASCLNPFSGEVTVDKYSGYLEAAVERIKKEIPRVLVNLVGSFNVSAVYDLTKGQEYCRPLFNNPDAILNRVECSCFLFDDEARSNMDVLSNGYNQGLINIYNKYKDQESDTFAVRYTPAQIDISGFPLEGMSNMDCFHPGKLVHQWVAKIIWNSLFLPQAEIPTSMYQYKADEKVYCPAETDRFRVD</sequence>
<name>A0A8H7VPJ9_9FUNG</name>
<dbReference type="SUPFAM" id="SSF52266">
    <property type="entry name" value="SGNH hydrolase"/>
    <property type="match status" value="1"/>
</dbReference>
<organism evidence="2 3">
    <name type="scientific">Circinella minor</name>
    <dbReference type="NCBI Taxonomy" id="1195481"/>
    <lineage>
        <taxon>Eukaryota</taxon>
        <taxon>Fungi</taxon>
        <taxon>Fungi incertae sedis</taxon>
        <taxon>Mucoromycota</taxon>
        <taxon>Mucoromycotina</taxon>
        <taxon>Mucoromycetes</taxon>
        <taxon>Mucorales</taxon>
        <taxon>Lichtheimiaceae</taxon>
        <taxon>Circinella</taxon>
    </lineage>
</organism>
<dbReference type="AlphaFoldDB" id="A0A8H7VPJ9"/>
<comment type="caution">
    <text evidence="2">The sequence shown here is derived from an EMBL/GenBank/DDBJ whole genome shotgun (WGS) entry which is preliminary data.</text>
</comment>
<gene>
    <name evidence="2" type="ORF">INT45_001572</name>
</gene>
<dbReference type="GO" id="GO:0004620">
    <property type="term" value="F:phospholipase activity"/>
    <property type="evidence" value="ECO:0007669"/>
    <property type="project" value="InterPro"/>
</dbReference>
<evidence type="ECO:0000313" key="2">
    <source>
        <dbReference type="EMBL" id="KAG2222309.1"/>
    </source>
</evidence>
<accession>A0A8H7VPJ9</accession>
<dbReference type="OrthoDB" id="10265800at2759"/>
<dbReference type="Pfam" id="PF00657">
    <property type="entry name" value="Lipase_GDSL"/>
    <property type="match status" value="1"/>
</dbReference>
<dbReference type="InterPro" id="IPR001087">
    <property type="entry name" value="GDSL"/>
</dbReference>
<keyword evidence="3" id="KW-1185">Reference proteome</keyword>
<dbReference type="EMBL" id="JAEPRB010000086">
    <property type="protein sequence ID" value="KAG2222309.1"/>
    <property type="molecule type" value="Genomic_DNA"/>
</dbReference>
<dbReference type="PANTHER" id="PTHR21325:SF31">
    <property type="entry name" value="GH22081P-RELATED"/>
    <property type="match status" value="1"/>
</dbReference>
<dbReference type="Gene3D" id="3.40.50.1110">
    <property type="entry name" value="SGNH hydrolase"/>
    <property type="match status" value="1"/>
</dbReference>
<evidence type="ECO:0000256" key="1">
    <source>
        <dbReference type="SAM" id="SignalP"/>
    </source>
</evidence>
<protein>
    <submittedName>
        <fullName evidence="2">Uncharacterized protein</fullName>
    </submittedName>
</protein>
<reference evidence="2 3" key="1">
    <citation type="submission" date="2020-12" db="EMBL/GenBank/DDBJ databases">
        <title>Metabolic potential, ecology and presence of endohyphal bacteria is reflected in genomic diversity of Mucoromycotina.</title>
        <authorList>
            <person name="Muszewska A."/>
            <person name="Okrasinska A."/>
            <person name="Steczkiewicz K."/>
            <person name="Drgas O."/>
            <person name="Orlowska M."/>
            <person name="Perlinska-Lenart U."/>
            <person name="Aleksandrzak-Piekarczyk T."/>
            <person name="Szatraj K."/>
            <person name="Zielenkiewicz U."/>
            <person name="Pilsyk S."/>
            <person name="Malc E."/>
            <person name="Mieczkowski P."/>
            <person name="Kruszewska J.S."/>
            <person name="Biernat P."/>
            <person name="Pawlowska J."/>
        </authorList>
    </citation>
    <scope>NUCLEOTIDE SEQUENCE [LARGE SCALE GENOMIC DNA]</scope>
    <source>
        <strain evidence="2 3">CBS 142.35</strain>
    </source>
</reference>
<evidence type="ECO:0000313" key="3">
    <source>
        <dbReference type="Proteomes" id="UP000646827"/>
    </source>
</evidence>